<dbReference type="PROSITE" id="PS51257">
    <property type="entry name" value="PROKAR_LIPOPROTEIN"/>
    <property type="match status" value="1"/>
</dbReference>
<keyword evidence="2" id="KW-1185">Reference proteome</keyword>
<sequence length="259" mass="29867">MRIILFYILMVFLSCESNTTNGIDFVDSGQETYELNDKSTFNIRSAEFSNFNNESFFSFLNINDNTLVKYVGEEKKASVLNLDSEGEDGVGSLDFFSTHKFISKDSILILQSQIGKMFLLNSKGKKLKTYELYNVSEKGSFVTFPSNGVLNPILYDDNQNIFTRCSMVKYFKDYQNIKLVKKINLQNNYSEDILSLPKIYNDGFWGALFKYEPSICFYDKEHLLVSFPIVNDIYKVNLKGESIEKISIKSKFLSKKMNL</sequence>
<protein>
    <submittedName>
        <fullName evidence="1">Uncharacterized protein</fullName>
    </submittedName>
</protein>
<dbReference type="RefSeq" id="WP_279650000.1">
    <property type="nucleotide sequence ID" value="NZ_CP122539.1"/>
</dbReference>
<accession>A0ABY8KYL5</accession>
<dbReference type="EMBL" id="CP122539">
    <property type="protein sequence ID" value="WGH74119.1"/>
    <property type="molecule type" value="Genomic_DNA"/>
</dbReference>
<name>A0ABY8KYL5_9FLAO</name>
<reference evidence="1 2" key="1">
    <citation type="submission" date="2023-04" db="EMBL/GenBank/DDBJ databases">
        <title>Tenacibaculum tangerinum sp. nov., isolated from sea tidal flat of South Korea.</title>
        <authorList>
            <person name="Lee S.H."/>
            <person name="Kim J.-J."/>
        </authorList>
    </citation>
    <scope>NUCLEOTIDE SEQUENCE [LARGE SCALE GENOMIC DNA]</scope>
    <source>
        <strain evidence="1 2">GRR-S3-23</strain>
    </source>
</reference>
<dbReference type="Proteomes" id="UP001232001">
    <property type="component" value="Chromosome"/>
</dbReference>
<evidence type="ECO:0000313" key="1">
    <source>
        <dbReference type="EMBL" id="WGH74119.1"/>
    </source>
</evidence>
<organism evidence="1 2">
    <name type="scientific">Tenacibaculum tangerinum</name>
    <dbReference type="NCBI Taxonomy" id="3038772"/>
    <lineage>
        <taxon>Bacteria</taxon>
        <taxon>Pseudomonadati</taxon>
        <taxon>Bacteroidota</taxon>
        <taxon>Flavobacteriia</taxon>
        <taxon>Flavobacteriales</taxon>
        <taxon>Flavobacteriaceae</taxon>
        <taxon>Tenacibaculum</taxon>
    </lineage>
</organism>
<proteinExistence type="predicted"/>
<evidence type="ECO:0000313" key="2">
    <source>
        <dbReference type="Proteomes" id="UP001232001"/>
    </source>
</evidence>
<gene>
    <name evidence="1" type="ORF">P8625_08285</name>
</gene>